<feature type="domain" description="HTH tetR-type" evidence="3">
    <location>
        <begin position="10"/>
        <end position="70"/>
    </location>
</feature>
<accession>A0A848MCN7</accession>
<feature type="DNA-binding region" description="H-T-H motif" evidence="2">
    <location>
        <begin position="33"/>
        <end position="52"/>
    </location>
</feature>
<reference evidence="4 5" key="1">
    <citation type="submission" date="2020-04" db="EMBL/GenBank/DDBJ databases">
        <title>Paenibacillus algicola sp. nov., a novel marine bacterium producing alginate lyase.</title>
        <authorList>
            <person name="Huang H."/>
        </authorList>
    </citation>
    <scope>NUCLEOTIDE SEQUENCE [LARGE SCALE GENOMIC DNA]</scope>
    <source>
        <strain evidence="4 5">L7-75</strain>
    </source>
</reference>
<dbReference type="PANTHER" id="PTHR43479">
    <property type="entry name" value="ACREF/ENVCD OPERON REPRESSOR-RELATED"/>
    <property type="match status" value="1"/>
</dbReference>
<dbReference type="InterPro" id="IPR009057">
    <property type="entry name" value="Homeodomain-like_sf"/>
</dbReference>
<proteinExistence type="predicted"/>
<dbReference type="InterPro" id="IPR050624">
    <property type="entry name" value="HTH-type_Tx_Regulator"/>
</dbReference>
<evidence type="ECO:0000313" key="5">
    <source>
        <dbReference type="Proteomes" id="UP000565468"/>
    </source>
</evidence>
<dbReference type="PROSITE" id="PS50977">
    <property type="entry name" value="HTH_TETR_2"/>
    <property type="match status" value="1"/>
</dbReference>
<dbReference type="Gene3D" id="1.10.357.10">
    <property type="entry name" value="Tetracycline Repressor, domain 2"/>
    <property type="match status" value="1"/>
</dbReference>
<dbReference type="AlphaFoldDB" id="A0A848MCN7"/>
<dbReference type="InterPro" id="IPR001647">
    <property type="entry name" value="HTH_TetR"/>
</dbReference>
<keyword evidence="5" id="KW-1185">Reference proteome</keyword>
<protein>
    <submittedName>
        <fullName evidence="4">TetR family transcriptional regulator</fullName>
    </submittedName>
</protein>
<dbReference type="GO" id="GO:0003677">
    <property type="term" value="F:DNA binding"/>
    <property type="evidence" value="ECO:0007669"/>
    <property type="project" value="UniProtKB-UniRule"/>
</dbReference>
<organism evidence="4 5">
    <name type="scientific">Paenibacillus lemnae</name>
    <dbReference type="NCBI Taxonomy" id="1330551"/>
    <lineage>
        <taxon>Bacteria</taxon>
        <taxon>Bacillati</taxon>
        <taxon>Bacillota</taxon>
        <taxon>Bacilli</taxon>
        <taxon>Bacillales</taxon>
        <taxon>Paenibacillaceae</taxon>
        <taxon>Paenibacillus</taxon>
    </lineage>
</organism>
<evidence type="ECO:0000313" key="4">
    <source>
        <dbReference type="EMBL" id="NMO97941.1"/>
    </source>
</evidence>
<sequence length="199" mass="22691">MNNKQYLIADARKEQIIKAAIEVLRDYGYINTSLSKIASQAKTSTGLISYHFSGKEDLMNNTLLYLAEQEKAFIKEKVEKEQSYTGQLMAFIEAGIAYRSIKRENTTALIEIAFNVRTPNNVPYFRVEMHPEEELNLLLEEILTKGQTSKEFQAFDVTVVAMIIRGAISLSMSLPQEENDPRLAGYSEKVRENILKMIK</sequence>
<name>A0A848MCN7_PAELE</name>
<dbReference type="Proteomes" id="UP000565468">
    <property type="component" value="Unassembled WGS sequence"/>
</dbReference>
<evidence type="ECO:0000259" key="3">
    <source>
        <dbReference type="PROSITE" id="PS50977"/>
    </source>
</evidence>
<keyword evidence="1 2" id="KW-0238">DNA-binding</keyword>
<dbReference type="PRINTS" id="PR00455">
    <property type="entry name" value="HTHTETR"/>
</dbReference>
<comment type="caution">
    <text evidence="4">The sequence shown here is derived from an EMBL/GenBank/DDBJ whole genome shotgun (WGS) entry which is preliminary data.</text>
</comment>
<dbReference type="PANTHER" id="PTHR43479:SF11">
    <property type="entry name" value="ACREF_ENVCD OPERON REPRESSOR-RELATED"/>
    <property type="match status" value="1"/>
</dbReference>
<dbReference type="EMBL" id="JABBPN010000026">
    <property type="protein sequence ID" value="NMO97941.1"/>
    <property type="molecule type" value="Genomic_DNA"/>
</dbReference>
<evidence type="ECO:0000256" key="2">
    <source>
        <dbReference type="PROSITE-ProRule" id="PRU00335"/>
    </source>
</evidence>
<dbReference type="SUPFAM" id="SSF46689">
    <property type="entry name" value="Homeodomain-like"/>
    <property type="match status" value="1"/>
</dbReference>
<dbReference type="RefSeq" id="WP_169506715.1">
    <property type="nucleotide sequence ID" value="NZ_JABBPN010000026.1"/>
</dbReference>
<dbReference type="Pfam" id="PF00440">
    <property type="entry name" value="TetR_N"/>
    <property type="match status" value="1"/>
</dbReference>
<gene>
    <name evidence="4" type="ORF">HII30_19455</name>
</gene>
<evidence type="ECO:0000256" key="1">
    <source>
        <dbReference type="ARBA" id="ARBA00023125"/>
    </source>
</evidence>